<comment type="caution">
    <text evidence="1">The sequence shown here is derived from an EMBL/GenBank/DDBJ whole genome shotgun (WGS) entry which is preliminary data.</text>
</comment>
<protein>
    <submittedName>
        <fullName evidence="1">Uncharacterized protein</fullName>
    </submittedName>
</protein>
<name>A0A0E9NLG4_SAICN</name>
<sequence length="197" mass="21667">MDTMATTTTTTTIAITDKENIPHLPSHHAHALSSAARTRLSIYLDTENDISAHSAAAVSVKNSLQHKTAPYQKKLGGLGVKKRMPLGELSLQEVEARSSPGRMIEIESYLVNNPSRPHRVNELAGRKERSALPGMEPRLPSSLLGARPALAARKFGRVFSCVCFLWRFVDGTMDLVVCFAFFTLYPNTSLVVHMHKG</sequence>
<reference evidence="1 2" key="2">
    <citation type="journal article" date="2014" name="J. Gen. Appl. Microbiol.">
        <title>The early diverging ascomycetous budding yeast Saitoella complicata has three histone deacetylases belonging to the Clr6, Hos2, and Rpd3 lineages.</title>
        <authorList>
            <person name="Nishida H."/>
            <person name="Matsumoto T."/>
            <person name="Kondo S."/>
            <person name="Hamamoto M."/>
            <person name="Yoshikawa H."/>
        </authorList>
    </citation>
    <scope>NUCLEOTIDE SEQUENCE [LARGE SCALE GENOMIC DNA]</scope>
    <source>
        <strain evidence="1 2">NRRL Y-17804</strain>
    </source>
</reference>
<dbReference type="Proteomes" id="UP000033140">
    <property type="component" value="Unassembled WGS sequence"/>
</dbReference>
<reference evidence="1 2" key="3">
    <citation type="journal article" date="2015" name="Genome Announc.">
        <title>Draft Genome Sequence of the Archiascomycetous Yeast Saitoella complicata.</title>
        <authorList>
            <person name="Yamauchi K."/>
            <person name="Kondo S."/>
            <person name="Hamamoto M."/>
            <person name="Takahashi Y."/>
            <person name="Ogura Y."/>
            <person name="Hayashi T."/>
            <person name="Nishida H."/>
        </authorList>
    </citation>
    <scope>NUCLEOTIDE SEQUENCE [LARGE SCALE GENOMIC DNA]</scope>
    <source>
        <strain evidence="1 2">NRRL Y-17804</strain>
    </source>
</reference>
<evidence type="ECO:0000313" key="2">
    <source>
        <dbReference type="Proteomes" id="UP000033140"/>
    </source>
</evidence>
<organism evidence="1 2">
    <name type="scientific">Saitoella complicata (strain BCRC 22490 / CBS 7301 / JCM 7358 / NBRC 10748 / NRRL Y-17804)</name>
    <dbReference type="NCBI Taxonomy" id="698492"/>
    <lineage>
        <taxon>Eukaryota</taxon>
        <taxon>Fungi</taxon>
        <taxon>Dikarya</taxon>
        <taxon>Ascomycota</taxon>
        <taxon>Taphrinomycotina</taxon>
        <taxon>Taphrinomycotina incertae sedis</taxon>
        <taxon>Saitoella</taxon>
    </lineage>
</organism>
<keyword evidence="2" id="KW-1185">Reference proteome</keyword>
<dbReference type="EMBL" id="BACD03000033">
    <property type="protein sequence ID" value="GAO50516.1"/>
    <property type="molecule type" value="Genomic_DNA"/>
</dbReference>
<accession>A0A0E9NLG4</accession>
<gene>
    <name evidence="1" type="ORF">G7K_4640-t1</name>
</gene>
<reference evidence="1 2" key="1">
    <citation type="journal article" date="2011" name="J. Gen. Appl. Microbiol.">
        <title>Draft genome sequencing of the enigmatic yeast Saitoella complicata.</title>
        <authorList>
            <person name="Nishida H."/>
            <person name="Hamamoto M."/>
            <person name="Sugiyama J."/>
        </authorList>
    </citation>
    <scope>NUCLEOTIDE SEQUENCE [LARGE SCALE GENOMIC DNA]</scope>
    <source>
        <strain evidence="1 2">NRRL Y-17804</strain>
    </source>
</reference>
<evidence type="ECO:0000313" key="1">
    <source>
        <dbReference type="EMBL" id="GAO50516.1"/>
    </source>
</evidence>
<proteinExistence type="predicted"/>
<dbReference type="AlphaFoldDB" id="A0A0E9NLG4"/>